<evidence type="ECO:0000313" key="2">
    <source>
        <dbReference type="Proteomes" id="UP000235347"/>
    </source>
</evidence>
<dbReference type="Proteomes" id="UP000235347">
    <property type="component" value="Unassembled WGS sequence"/>
</dbReference>
<reference evidence="1 2" key="1">
    <citation type="submission" date="2018-01" db="EMBL/GenBank/DDBJ databases">
        <title>Whole genome analyses suggest that Burkholderia sensu lato contains two further novel genera in the rhizoxinica-symbiotica group Mycetohabitans gen. nov., and Trinickia gen. nov.: implications for the evolution of diazotrophy and nodulation in the Burkholderiaceae.</title>
        <authorList>
            <person name="Estrada-de los Santos P."/>
            <person name="Palmer M."/>
            <person name="Chavez-Ramirez B."/>
            <person name="Beukes C."/>
            <person name="Steenkamp E.T."/>
            <person name="Hirsch A.M."/>
            <person name="Manyaka P."/>
            <person name="Maluk M."/>
            <person name="Lafos M."/>
            <person name="Crook M."/>
            <person name="Gross E."/>
            <person name="Simon M.F."/>
            <person name="Bueno dos Reis Junior F."/>
            <person name="Poole P.S."/>
            <person name="Venter S.N."/>
            <person name="James E.K."/>
        </authorList>
    </citation>
    <scope>NUCLEOTIDE SEQUENCE [LARGE SCALE GENOMIC DNA]</scope>
    <source>
        <strain evidence="1 2">GP25-8</strain>
    </source>
</reference>
<comment type="caution">
    <text evidence="1">The sequence shown here is derived from an EMBL/GenBank/DDBJ whole genome shotgun (WGS) entry which is preliminary data.</text>
</comment>
<organism evidence="1 2">
    <name type="scientific">Trinickia soli</name>
    <dbReference type="NCBI Taxonomy" id="380675"/>
    <lineage>
        <taxon>Bacteria</taxon>
        <taxon>Pseudomonadati</taxon>
        <taxon>Pseudomonadota</taxon>
        <taxon>Betaproteobacteria</taxon>
        <taxon>Burkholderiales</taxon>
        <taxon>Burkholderiaceae</taxon>
        <taxon>Trinickia</taxon>
    </lineage>
</organism>
<sequence length="83" mass="9539">MRLSDRKFQKLIVDTLEQDWLARKDANHAQRIQQQKTHIGHAARFRPAEVASAFSVWNRSLVKFDDARAGGKQIVLSLKRLGL</sequence>
<dbReference type="AlphaFoldDB" id="A0A2N7W758"/>
<protein>
    <submittedName>
        <fullName evidence="1">Uncharacterized protein</fullName>
    </submittedName>
</protein>
<gene>
    <name evidence="1" type="ORF">C0Z19_09765</name>
</gene>
<dbReference type="EMBL" id="PNYB01000007">
    <property type="protein sequence ID" value="PMS25233.1"/>
    <property type="molecule type" value="Genomic_DNA"/>
</dbReference>
<keyword evidence="2" id="KW-1185">Reference proteome</keyword>
<evidence type="ECO:0000313" key="1">
    <source>
        <dbReference type="EMBL" id="PMS25233.1"/>
    </source>
</evidence>
<name>A0A2N7W758_9BURK</name>
<accession>A0A2N7W758</accession>
<proteinExistence type="predicted"/>